<proteinExistence type="predicted"/>
<accession>A0A8X6X9T6</accession>
<name>A0A8X6X9T6_9ARAC</name>
<dbReference type="Proteomes" id="UP000886998">
    <property type="component" value="Unassembled WGS sequence"/>
</dbReference>
<organism evidence="1 2">
    <name type="scientific">Trichonephila inaurata madagascariensis</name>
    <dbReference type="NCBI Taxonomy" id="2747483"/>
    <lineage>
        <taxon>Eukaryota</taxon>
        <taxon>Metazoa</taxon>
        <taxon>Ecdysozoa</taxon>
        <taxon>Arthropoda</taxon>
        <taxon>Chelicerata</taxon>
        <taxon>Arachnida</taxon>
        <taxon>Araneae</taxon>
        <taxon>Araneomorphae</taxon>
        <taxon>Entelegynae</taxon>
        <taxon>Araneoidea</taxon>
        <taxon>Nephilidae</taxon>
        <taxon>Trichonephila</taxon>
        <taxon>Trichonephila inaurata</taxon>
    </lineage>
</organism>
<dbReference type="EMBL" id="BMAV01006684">
    <property type="protein sequence ID" value="GFY48880.1"/>
    <property type="molecule type" value="Genomic_DNA"/>
</dbReference>
<comment type="caution">
    <text evidence="1">The sequence shown here is derived from an EMBL/GenBank/DDBJ whole genome shotgun (WGS) entry which is preliminary data.</text>
</comment>
<dbReference type="AlphaFoldDB" id="A0A8X6X9T6"/>
<protein>
    <submittedName>
        <fullName evidence="1">Uncharacterized protein</fullName>
    </submittedName>
</protein>
<sequence length="107" mass="11853">MSQPPFNRPSSAEVDIGRGVDALSSVEEDATAPFVNILFPVPVNDHFSRHRSQRSSAILRKTCPFHNGLCCCRIPTVGISPASILREALEQPSSNRQNTQRCSRVYE</sequence>
<evidence type="ECO:0000313" key="1">
    <source>
        <dbReference type="EMBL" id="GFY48880.1"/>
    </source>
</evidence>
<gene>
    <name evidence="1" type="ORF">TNIN_75261</name>
</gene>
<reference evidence="1" key="1">
    <citation type="submission" date="2020-08" db="EMBL/GenBank/DDBJ databases">
        <title>Multicomponent nature underlies the extraordinary mechanical properties of spider dragline silk.</title>
        <authorList>
            <person name="Kono N."/>
            <person name="Nakamura H."/>
            <person name="Mori M."/>
            <person name="Yoshida Y."/>
            <person name="Ohtoshi R."/>
            <person name="Malay A.D."/>
            <person name="Moran D.A.P."/>
            <person name="Tomita M."/>
            <person name="Numata K."/>
            <person name="Arakawa K."/>
        </authorList>
    </citation>
    <scope>NUCLEOTIDE SEQUENCE</scope>
</reference>
<keyword evidence="2" id="KW-1185">Reference proteome</keyword>
<evidence type="ECO:0000313" key="2">
    <source>
        <dbReference type="Proteomes" id="UP000886998"/>
    </source>
</evidence>